<dbReference type="PANTHER" id="PTHR24161:SF85">
    <property type="entry name" value="PALMITOYLTRANSFERASE HIP14"/>
    <property type="match status" value="1"/>
</dbReference>
<dbReference type="PROSITE" id="PS50297">
    <property type="entry name" value="ANK_REP_REGION"/>
    <property type="match status" value="18"/>
</dbReference>
<dbReference type="Gene3D" id="3.40.50.300">
    <property type="entry name" value="P-loop containing nucleotide triphosphate hydrolases"/>
    <property type="match status" value="1"/>
</dbReference>
<feature type="repeat" description="ANK" evidence="3">
    <location>
        <begin position="785"/>
        <end position="806"/>
    </location>
</feature>
<feature type="repeat" description="ANK" evidence="3">
    <location>
        <begin position="271"/>
        <end position="294"/>
    </location>
</feature>
<gene>
    <name evidence="4" type="ORF">MCOR_22713</name>
</gene>
<feature type="repeat" description="ANK" evidence="3">
    <location>
        <begin position="114"/>
        <end position="137"/>
    </location>
</feature>
<evidence type="ECO:0000256" key="2">
    <source>
        <dbReference type="ARBA" id="ARBA00023043"/>
    </source>
</evidence>
<dbReference type="PROSITE" id="PS50088">
    <property type="entry name" value="ANK_REPEAT"/>
    <property type="match status" value="18"/>
</dbReference>
<evidence type="ECO:0000256" key="3">
    <source>
        <dbReference type="PROSITE-ProRule" id="PRU00023"/>
    </source>
</evidence>
<dbReference type="SMART" id="SM00248">
    <property type="entry name" value="ANK"/>
    <property type="match status" value="25"/>
</dbReference>
<dbReference type="Proteomes" id="UP000507470">
    <property type="component" value="Unassembled WGS sequence"/>
</dbReference>
<accession>A0A6J8BTR0</accession>
<dbReference type="InterPro" id="IPR002110">
    <property type="entry name" value="Ankyrin_rpt"/>
</dbReference>
<evidence type="ECO:0000313" key="4">
    <source>
        <dbReference type="EMBL" id="CAC5387368.1"/>
    </source>
</evidence>
<feature type="repeat" description="ANK" evidence="3">
    <location>
        <begin position="45"/>
        <end position="68"/>
    </location>
</feature>
<name>A0A6J8BTR0_MYTCO</name>
<dbReference type="Gene3D" id="1.25.40.20">
    <property type="entry name" value="Ankyrin repeat-containing domain"/>
    <property type="match status" value="8"/>
</dbReference>
<feature type="repeat" description="ANK" evidence="3">
    <location>
        <begin position="856"/>
        <end position="881"/>
    </location>
</feature>
<dbReference type="SUPFAM" id="SSF52540">
    <property type="entry name" value="P-loop containing nucleoside triphosphate hydrolases"/>
    <property type="match status" value="1"/>
</dbReference>
<reference evidence="4 5" key="1">
    <citation type="submission" date="2020-06" db="EMBL/GenBank/DDBJ databases">
        <authorList>
            <person name="Li R."/>
            <person name="Bekaert M."/>
        </authorList>
    </citation>
    <scope>NUCLEOTIDE SEQUENCE [LARGE SCALE GENOMIC DNA]</scope>
    <source>
        <strain evidence="5">wild</strain>
    </source>
</reference>
<dbReference type="PANTHER" id="PTHR24161">
    <property type="entry name" value="ANK_REP_REGION DOMAIN-CONTAINING PROTEIN-RELATED"/>
    <property type="match status" value="1"/>
</dbReference>
<feature type="repeat" description="ANK" evidence="3">
    <location>
        <begin position="443"/>
        <end position="466"/>
    </location>
</feature>
<organism evidence="4 5">
    <name type="scientific">Mytilus coruscus</name>
    <name type="common">Sea mussel</name>
    <dbReference type="NCBI Taxonomy" id="42192"/>
    <lineage>
        <taxon>Eukaryota</taxon>
        <taxon>Metazoa</taxon>
        <taxon>Spiralia</taxon>
        <taxon>Lophotrochozoa</taxon>
        <taxon>Mollusca</taxon>
        <taxon>Bivalvia</taxon>
        <taxon>Autobranchia</taxon>
        <taxon>Pteriomorphia</taxon>
        <taxon>Mytilida</taxon>
        <taxon>Mytiloidea</taxon>
        <taxon>Mytilidae</taxon>
        <taxon>Mytilinae</taxon>
        <taxon>Mytilus</taxon>
    </lineage>
</organism>
<feature type="repeat" description="ANK" evidence="3">
    <location>
        <begin position="614"/>
        <end position="636"/>
    </location>
</feature>
<dbReference type="InterPro" id="IPR027417">
    <property type="entry name" value="P-loop_NTPase"/>
</dbReference>
<feature type="repeat" description="ANK" evidence="3">
    <location>
        <begin position="184"/>
        <end position="207"/>
    </location>
</feature>
<dbReference type="SUPFAM" id="SSF48403">
    <property type="entry name" value="Ankyrin repeat"/>
    <property type="match status" value="4"/>
</dbReference>
<evidence type="ECO:0000313" key="5">
    <source>
        <dbReference type="Proteomes" id="UP000507470"/>
    </source>
</evidence>
<dbReference type="EMBL" id="CACVKT020003998">
    <property type="protein sequence ID" value="CAC5387368.1"/>
    <property type="molecule type" value="Genomic_DNA"/>
</dbReference>
<keyword evidence="1" id="KW-0677">Repeat</keyword>
<feature type="repeat" description="ANK" evidence="3">
    <location>
        <begin position="682"/>
        <end position="704"/>
    </location>
</feature>
<feature type="repeat" description="ANK" evidence="3">
    <location>
        <begin position="717"/>
        <end position="740"/>
    </location>
</feature>
<dbReference type="Pfam" id="PF13637">
    <property type="entry name" value="Ank_4"/>
    <property type="match status" value="3"/>
</dbReference>
<feature type="repeat" description="ANK" evidence="3">
    <location>
        <begin position="306"/>
        <end position="329"/>
    </location>
</feature>
<protein>
    <submittedName>
        <fullName evidence="4">Uncharacterized protein</fullName>
    </submittedName>
</protein>
<feature type="repeat" description="ANK" evidence="3">
    <location>
        <begin position="546"/>
        <end position="568"/>
    </location>
</feature>
<dbReference type="OrthoDB" id="5962960at2759"/>
<sequence>MNIATFLFQSGDTPLNAAARRGHLNIVKFLLERADIDPNKENRITGNTPLHTAACYGFINIVELLLKREDVDPKIENKVNGGTLLHSAVSGEDLDIVQLLLEKADIDPNKENESGDTPLNAAARHGHLNIVKFLLERADIDPNKENRITGDTPLHTAACYGFISIVELLLKREDIDQKIENKVNGGTLLHSAVSGEDLDIVQLLLEKADIDPNKENESGDTPLNAAARHGHLNIITGDTPLHTAASYGFINIVELLLERGDINPNIENKITGNTPLHRAACYGFINIVELLLKREDIDPKIENKVNGGTLLHSAVSGEDLDIVQLLLEKADIDPNKENEDGNTAFDLAAEEDQFILCKLLLDKTSIDPLRLYKDGNTVLHKAVKCRELKMVEMLLKLSVIDPNQENESGETPLNAAARRGHLNIVKLLLERSDIDPNKENRITGNTPLHTAVSYGFINIVKLLLEKADIDPNIKNKITGNTPLHTAACYGFINIVGLLLQREDIDPNIENKDGNTAFDLAAEEDQFILCKLLLDKTSIDPLRLYKDGNTVLHKAVKSSELEMVEMLLKLSVIDPNRKNEDGNTAFDLAAEADQFILCKLLLDKTSINPLRLYQDGNSVLHKAVKSSELELVEMLLKLSVIDPNRENEDWNTAFDLAAEENQFILCKLLLDTTSIDPLRLYKDGNTVLHKAVYSGELEMVEMLLKLSVIDPNRENEFTGDTPLYAAARGGHLNIVKLLLERADIDPNKENRDGDTAFDLAAEEDRFKLCKLLLDKTNIDPLRLYKDGNTVLHKAVRRGELEMVELLLMLPELSKIDPNQKNKNGDSILQSAIFGKNPEMVKLILARTVVDPTEKNTYGDTALHSGARRGNLEIVKLLLERTAMDPTEKNQQGNTPYDVVENYWIDSEEKTDAKEVIQSYMTKQRSVHKNTTTVLEQDDSPQETFENEAVNQDLLPFAGTSEDFHILLSTGTYESYDNRVFLCGSCACGKSTLASVLIGSPIPLTWNSTDGLVIHFGRNGINLETYEMVPLKEEDRGHNVMTKLIIGKPNREIIIGESADTKQELCIAPSSTDHSVSHLQVTKENTGFSSNASVSPEAYIRQVKHLQDEKITTPGMKKVKSISLPQFKKVEAYAVHGDILKEVKSGQYKIKIAPSDLVDFGGQRSYDMTHQLFIQHGGTFVVMFDGSKDFQEPLTEYPTGDISNETIVKHWVNSILTYCVDDNDVMPKIVFAATHRDLLSDDMQNKMNMKFVKKISEMFGSHEMKKHIVFEPVFFINGTDKDDHDIQNLTNQLVTIARNQPSWGQRRPMLWVPLELLIANMIKDNVHIVPKTQLAEANTMNKDLALSERQLEDFLLTQHSLGKIMYFNQPELNNFIILYPPTLVNILRSFITDEIFWPKNETLKGILRRMRKLENYIKETSLHYGNRNNLFIYMHDDDSKEFIIQVLVHLDVLVLPKQYTDNSDTHVDYFLVPCTVKQQMPMFFLDDKSFANRTIALVYQIQKSSIPSALSFKLVGAVSSIWPIKEVDGRPLLYHSAAVLCVDSNTEFRIMVEETRVVVYLTNMSSRSYISPDIAASIQECLTTTLQAVLKFYFISIGKNQKKAKQTTYWVCESGNKHSSRIALLWFFNKTQEECPSHCPGKLI</sequence>
<dbReference type="Pfam" id="PF12796">
    <property type="entry name" value="Ank_2"/>
    <property type="match status" value="7"/>
</dbReference>
<feature type="repeat" description="ANK" evidence="3">
    <location>
        <begin position="408"/>
        <end position="432"/>
    </location>
</feature>
<proteinExistence type="predicted"/>
<keyword evidence="2 3" id="KW-0040">ANK repeat</keyword>
<feature type="repeat" description="ANK" evidence="3">
    <location>
        <begin position="80"/>
        <end position="103"/>
    </location>
</feature>
<evidence type="ECO:0000256" key="1">
    <source>
        <dbReference type="ARBA" id="ARBA00022737"/>
    </source>
</evidence>
<feature type="repeat" description="ANK" evidence="3">
    <location>
        <begin position="478"/>
        <end position="501"/>
    </location>
</feature>
<feature type="repeat" description="ANK" evidence="3">
    <location>
        <begin position="236"/>
        <end position="260"/>
    </location>
</feature>
<feature type="repeat" description="ANK" evidence="3">
    <location>
        <begin position="149"/>
        <end position="172"/>
    </location>
</feature>
<keyword evidence="5" id="KW-1185">Reference proteome</keyword>
<dbReference type="InterPro" id="IPR036770">
    <property type="entry name" value="Ankyrin_rpt-contain_sf"/>
</dbReference>
<feature type="repeat" description="ANK" evidence="3">
    <location>
        <begin position="10"/>
        <end position="33"/>
    </location>
</feature>